<dbReference type="InterPro" id="IPR050570">
    <property type="entry name" value="Cell_wall_metabolism_enzyme"/>
</dbReference>
<gene>
    <name evidence="3" type="ORF">ACFQ2V_14035</name>
</gene>
<dbReference type="Proteomes" id="UP001597046">
    <property type="component" value="Unassembled WGS sequence"/>
</dbReference>
<keyword evidence="1" id="KW-0732">Signal</keyword>
<comment type="caution">
    <text evidence="3">The sequence shown here is derived from an EMBL/GenBank/DDBJ whole genome shotgun (WGS) entry which is preliminary data.</text>
</comment>
<evidence type="ECO:0000259" key="2">
    <source>
        <dbReference type="Pfam" id="PF01551"/>
    </source>
</evidence>
<reference evidence="4" key="1">
    <citation type="journal article" date="2019" name="Int. J. Syst. Evol. Microbiol.">
        <title>The Global Catalogue of Microorganisms (GCM) 10K type strain sequencing project: providing services to taxonomists for standard genome sequencing and annotation.</title>
        <authorList>
            <consortium name="The Broad Institute Genomics Platform"/>
            <consortium name="The Broad Institute Genome Sequencing Center for Infectious Disease"/>
            <person name="Wu L."/>
            <person name="Ma J."/>
        </authorList>
    </citation>
    <scope>NUCLEOTIDE SEQUENCE [LARGE SCALE GENOMIC DNA]</scope>
    <source>
        <strain evidence="4">CCUG 57508</strain>
    </source>
</reference>
<dbReference type="EMBL" id="JBHTKH010000009">
    <property type="protein sequence ID" value="MFD1055430.1"/>
    <property type="molecule type" value="Genomic_DNA"/>
</dbReference>
<accession>A0ABW3N157</accession>
<dbReference type="PANTHER" id="PTHR21666:SF289">
    <property type="entry name" value="L-ALA--D-GLU ENDOPEPTIDASE"/>
    <property type="match status" value="1"/>
</dbReference>
<dbReference type="SUPFAM" id="SSF51261">
    <property type="entry name" value="Duplicated hybrid motif"/>
    <property type="match status" value="1"/>
</dbReference>
<protein>
    <submittedName>
        <fullName evidence="3">Phage tail tape measure protein</fullName>
    </submittedName>
</protein>
<dbReference type="InterPro" id="IPR011055">
    <property type="entry name" value="Dup_hybrid_motif"/>
</dbReference>
<organism evidence="3 4">
    <name type="scientific">Terrabacter terrigena</name>
    <dbReference type="NCBI Taxonomy" id="574718"/>
    <lineage>
        <taxon>Bacteria</taxon>
        <taxon>Bacillati</taxon>
        <taxon>Actinomycetota</taxon>
        <taxon>Actinomycetes</taxon>
        <taxon>Micrococcales</taxon>
        <taxon>Intrasporangiaceae</taxon>
        <taxon>Terrabacter</taxon>
    </lineage>
</organism>
<keyword evidence="4" id="KW-1185">Reference proteome</keyword>
<evidence type="ECO:0000256" key="1">
    <source>
        <dbReference type="ARBA" id="ARBA00022729"/>
    </source>
</evidence>
<dbReference type="NCBIfam" id="TIGR01760">
    <property type="entry name" value="tape_meas_TP901"/>
    <property type="match status" value="1"/>
</dbReference>
<evidence type="ECO:0000313" key="4">
    <source>
        <dbReference type="Proteomes" id="UP001597046"/>
    </source>
</evidence>
<proteinExistence type="predicted"/>
<dbReference type="InterPro" id="IPR010090">
    <property type="entry name" value="Phage_tape_meas"/>
</dbReference>
<dbReference type="RefSeq" id="WP_386053467.1">
    <property type="nucleotide sequence ID" value="NZ_JBHTKH010000009.1"/>
</dbReference>
<evidence type="ECO:0000313" key="3">
    <source>
        <dbReference type="EMBL" id="MFD1055430.1"/>
    </source>
</evidence>
<dbReference type="Pfam" id="PF01551">
    <property type="entry name" value="Peptidase_M23"/>
    <property type="match status" value="1"/>
</dbReference>
<dbReference type="CDD" id="cd12797">
    <property type="entry name" value="M23_peptidase"/>
    <property type="match status" value="1"/>
</dbReference>
<dbReference type="PANTHER" id="PTHR21666">
    <property type="entry name" value="PEPTIDASE-RELATED"/>
    <property type="match status" value="1"/>
</dbReference>
<sequence length="690" mass="72816">MAGLAMAFDIIARDRASKTFKDVGKAADDTGRSVADAGKHGGAFGERLHKGAKAAGVGLIAAGGAAVLFGKQSVDAFTSNTKAAMGMQRAIGGSIEDASRLNFAARESGVSQEALSKSIKLLEKNIASVAGKAGPGAKALASIGVNAKDSTGKIRPMADLLPDIAEKFAKMPNGAEKSALAMKLFGKGGLEMLPMLNKGKEGIKDLMAESDKFGLTVGQKQVDDLKKNIKQQREWHAALDGVKVQVGSAVLPVMTAFSGEMKSRLMPAIHGATQFLMDNKDTIAALTATLIRFLPQILIGIGLFKTITSITKGYTIVQQLLNIAMRMNPIGMVITALGLLAIGLKYAWDHSETFRRVATTAFQKIQEAAAWMWNKVIAPVIRFLINGFSTVADWIGNMLDALSHIPGFGWAKDAADKMHGAAKSAKDIANNIRDIPPTKTVTVEVGLSPKGAKALQAAQARRNPTIFFGGGGAEFSGVLTGALGRPVPQPIGTGWNGYPGHKGYDFLAPLGTPIRAVMNGVVARDGWDPGGFGYHVRTIDADGNMTILGHMTREIVKVGQRVTKGQFIGYSGSTGRSSGPHVHMERRHPGFGLGTAYPFLSGVRGFARGGRNIPAGWALVGEGGPELAYLGRGSAVLPAPTAREVMGGGIHIEQANFYGVQDVKTLARELEDYSNQNGRGIRIKITPTGR</sequence>
<feature type="domain" description="M23ase beta-sheet core" evidence="2">
    <location>
        <begin position="500"/>
        <end position="588"/>
    </location>
</feature>
<dbReference type="Gene3D" id="2.70.70.10">
    <property type="entry name" value="Glucose Permease (Domain IIA)"/>
    <property type="match status" value="1"/>
</dbReference>
<dbReference type="InterPro" id="IPR016047">
    <property type="entry name" value="M23ase_b-sheet_dom"/>
</dbReference>
<name>A0ABW3N157_9MICO</name>